<feature type="transmembrane region" description="Helical" evidence="2">
    <location>
        <begin position="1049"/>
        <end position="1069"/>
    </location>
</feature>
<feature type="region of interest" description="Disordered" evidence="1">
    <location>
        <begin position="889"/>
        <end position="912"/>
    </location>
</feature>
<keyword evidence="2" id="KW-0812">Transmembrane</keyword>
<organism evidence="4 5">
    <name type="scientific">Dryococelus australis</name>
    <dbReference type="NCBI Taxonomy" id="614101"/>
    <lineage>
        <taxon>Eukaryota</taxon>
        <taxon>Metazoa</taxon>
        <taxon>Ecdysozoa</taxon>
        <taxon>Arthropoda</taxon>
        <taxon>Hexapoda</taxon>
        <taxon>Insecta</taxon>
        <taxon>Pterygota</taxon>
        <taxon>Neoptera</taxon>
        <taxon>Polyneoptera</taxon>
        <taxon>Phasmatodea</taxon>
        <taxon>Verophasmatodea</taxon>
        <taxon>Anareolatae</taxon>
        <taxon>Phasmatidae</taxon>
        <taxon>Eurycanthinae</taxon>
        <taxon>Dryococelus</taxon>
    </lineage>
</organism>
<feature type="transmembrane region" description="Helical" evidence="2">
    <location>
        <begin position="1219"/>
        <end position="1239"/>
    </location>
</feature>
<evidence type="ECO:0000256" key="2">
    <source>
        <dbReference type="SAM" id="Phobius"/>
    </source>
</evidence>
<keyword evidence="2" id="KW-1133">Transmembrane helix</keyword>
<name>A0ABQ9H0V6_9NEOP</name>
<dbReference type="SMART" id="SM00703">
    <property type="entry name" value="NRF"/>
    <property type="match status" value="1"/>
</dbReference>
<dbReference type="EMBL" id="JARBHB010000008">
    <property type="protein sequence ID" value="KAJ8877934.1"/>
    <property type="molecule type" value="Genomic_DNA"/>
</dbReference>
<feature type="domain" description="Nose resistant-to-fluoxetine protein N-terminal" evidence="3">
    <location>
        <begin position="363"/>
        <end position="509"/>
    </location>
</feature>
<feature type="transmembrane region" description="Helical" evidence="2">
    <location>
        <begin position="943"/>
        <end position="970"/>
    </location>
</feature>
<keyword evidence="5" id="KW-1185">Reference proteome</keyword>
<evidence type="ECO:0000256" key="1">
    <source>
        <dbReference type="SAM" id="MobiDB-lite"/>
    </source>
</evidence>
<dbReference type="PANTHER" id="PTHR11161:SF0">
    <property type="entry name" value="O-ACYLTRANSFERASE LIKE PROTEIN"/>
    <property type="match status" value="1"/>
</dbReference>
<evidence type="ECO:0000259" key="3">
    <source>
        <dbReference type="SMART" id="SM00703"/>
    </source>
</evidence>
<sequence length="1340" mass="149705">MLDCSSRKAVSTLASHQGETGFNTRPGHTRNFATGDRAGQCRWSAGFSGISRFPPPLHTVTAPSTPHFILIGSQDLDVKSRPNLFTHLLSQRVYKYREKNVMAMDLILAVRVSGKGPCFSLAIACWEMFPTGWTAGGRVDHRALIGGRRPNNLLACTIGVRYVSGGFISTLQSSPRTRMESWDVQMEEWRSLCSAAFKTKQWFVYSRQTVVEMRPEAAVVLGLWLAFGGGAGAAPDAADLLRELLKEPFAPGSGGESLGNVSLDCLQHGRVFLRELANGTSWAVRRLGKRETPEKTRLARFPRVKIRARPRRESNPVRLGGWRALYPLHYRGPKTAIAYRQVGTPLASQRLGTCLAVSRPANREGCVTRNSQSGKRIVPEPFTVSHRMVFDASAKVPAGLLTNSGDVIGNYDQCLEVFAPSQGFYGQYCTASIACLNCAPDTNFPGSQVSTRMYWLQSGGPPEATGYQVGLCVPSSCSSRDVEEHLGDLLMNWSLRTDVHAVADLRPNDCHTARSDNRAYVSADYAFLAVMALIAALLIIGTGYDVYLKRNPPKDAEIRNFTAYLRWVAVALQLDHLLHTKANRVQLLAGPLPGISRVGIESDDADDWWVYSEFSRFSRYCIPALFNLHLASSSEVSMEQHRNVRAGETGYPRESPPTGGIVRYDSLVRKSGSDPAGDRTRFASMRGEQGGGGLRLCAGPTASGHAGGFVRIPVLGLSRRGAVSVGAEQLTTFLGSREDPVAVGRRHAWPLAFVLAEGGNDCRTALLAFSVRTNAPPLFDTSSPDGSLVCINGIRFLSIAWVVVFHVHAAVYRTPRTNADQTSRVSTNTIDAQIMRREHGAVPEMKRRGKPEIPEKTRRPVVSSGMIPTCENSGVDRLGIEPGSPWWEASSLTAQPTQPRNTEPNRSTKESKGNFKTSQFLYLILQEEKMHKICATMNFKQSWYMMIMMNGSLSTDTFLLIGGVLLAYIFMRDRKKNHSFNIVTFYIHRYIRVIEVNMERRRDECAVETGDPLENPLTNGIVRHYSHLRKSGGRPRRESSLVRLGGRRVVVTPAYAVVIFFYATMLYHLGSGPLWDEFIKDERRKCVDWWYSNVLYVNNYNSNENTDAERRYLSSVMVNWRGDREQRWNAEVGEMGVLQEDHITHCIVQSWYLATDMQFYWLSPLILYPLWRWPKAGWTLLIAALVASTTALMAVTASYSGQNFSRWYEDNWNLTYTPVYTRAGPYLIGLALGYLLQVIRKDFAMSKYTYRHTLDQFASRHNPVKCVIRVVWCVMADDSGGRMDDVSGTARCDTIRRIPPAAGRLQLRHHRGDSARWSASNCLVCRASLGRLRMCQGLWR</sequence>
<evidence type="ECO:0000313" key="4">
    <source>
        <dbReference type="EMBL" id="KAJ8877934.1"/>
    </source>
</evidence>
<dbReference type="Pfam" id="PF20146">
    <property type="entry name" value="NRF"/>
    <property type="match status" value="1"/>
</dbReference>
<evidence type="ECO:0000313" key="5">
    <source>
        <dbReference type="Proteomes" id="UP001159363"/>
    </source>
</evidence>
<dbReference type="InterPro" id="IPR006621">
    <property type="entry name" value="Nose-resist-to-fluoxetine_N"/>
</dbReference>
<protein>
    <recommendedName>
        <fullName evidence="3">Nose resistant-to-fluoxetine protein N-terminal domain-containing protein</fullName>
    </recommendedName>
</protein>
<feature type="compositionally biased region" description="Polar residues" evidence="1">
    <location>
        <begin position="890"/>
        <end position="905"/>
    </location>
</feature>
<accession>A0ABQ9H0V6</accession>
<keyword evidence="2" id="KW-0472">Membrane</keyword>
<proteinExistence type="predicted"/>
<dbReference type="Proteomes" id="UP001159363">
    <property type="component" value="Chromosome 7"/>
</dbReference>
<comment type="caution">
    <text evidence="4">The sequence shown here is derived from an EMBL/GenBank/DDBJ whole genome shotgun (WGS) entry which is preliminary data.</text>
</comment>
<dbReference type="InterPro" id="IPR052728">
    <property type="entry name" value="O2_lipid_transport_reg"/>
</dbReference>
<reference evidence="4 5" key="1">
    <citation type="submission" date="2023-02" db="EMBL/GenBank/DDBJ databases">
        <title>LHISI_Scaffold_Assembly.</title>
        <authorList>
            <person name="Stuart O.P."/>
            <person name="Cleave R."/>
            <person name="Magrath M.J.L."/>
            <person name="Mikheyev A.S."/>
        </authorList>
    </citation>
    <scope>NUCLEOTIDE SEQUENCE [LARGE SCALE GENOMIC DNA]</scope>
    <source>
        <strain evidence="4">Daus_M_001</strain>
        <tissue evidence="4">Leg muscle</tissue>
    </source>
</reference>
<feature type="transmembrane region" description="Helical" evidence="2">
    <location>
        <begin position="1151"/>
        <end position="1171"/>
    </location>
</feature>
<dbReference type="PANTHER" id="PTHR11161">
    <property type="entry name" value="O-ACYLTRANSFERASE"/>
    <property type="match status" value="1"/>
</dbReference>
<gene>
    <name evidence="4" type="ORF">PR048_022393</name>
</gene>
<feature type="transmembrane region" description="Helical" evidence="2">
    <location>
        <begin position="1178"/>
        <end position="1199"/>
    </location>
</feature>